<proteinExistence type="predicted"/>
<dbReference type="Proteomes" id="UP000018957">
    <property type="component" value="Unassembled WGS sequence"/>
</dbReference>
<gene>
    <name evidence="1" type="ORF">PTE_03828</name>
</gene>
<organism evidence="1 2">
    <name type="scientific">Photorhabdus khanii NC19</name>
    <dbReference type="NCBI Taxonomy" id="1004151"/>
    <lineage>
        <taxon>Bacteria</taxon>
        <taxon>Pseudomonadati</taxon>
        <taxon>Pseudomonadota</taxon>
        <taxon>Gammaproteobacteria</taxon>
        <taxon>Enterobacterales</taxon>
        <taxon>Morganellaceae</taxon>
        <taxon>Photorhabdus</taxon>
    </lineage>
</organism>
<accession>W3V5U2</accession>
<dbReference type="EMBL" id="AYSJ01000014">
    <property type="protein sequence ID" value="ETS30480.1"/>
    <property type="molecule type" value="Genomic_DNA"/>
</dbReference>
<comment type="caution">
    <text evidence="1">The sequence shown here is derived from an EMBL/GenBank/DDBJ whole genome shotgun (WGS) entry which is preliminary data.</text>
</comment>
<name>W3V5U2_9GAMM</name>
<evidence type="ECO:0000313" key="1">
    <source>
        <dbReference type="EMBL" id="ETS30480.1"/>
    </source>
</evidence>
<protein>
    <submittedName>
        <fullName evidence="1">Uncharacterized protein</fullName>
    </submittedName>
</protein>
<keyword evidence="2" id="KW-1185">Reference proteome</keyword>
<sequence>MLLVVKAKEIYMNSGNYQLQVALFAYRYLQFILKY</sequence>
<dbReference type="AlphaFoldDB" id="W3V5U2"/>
<reference evidence="1 2" key="1">
    <citation type="submission" date="2013-11" db="EMBL/GenBank/DDBJ databases">
        <title>Elucidation of the Photorhabdus temperata genome and generation of transposon mutant library to identify motility mutants.</title>
        <authorList>
            <person name="Hurst S.G.IV."/>
            <person name="Micheals B."/>
            <person name="Abebe-Akele F."/>
            <person name="Rowedder H."/>
            <person name="Bullock H."/>
            <person name="Jackobeck R."/>
            <person name="Janicki E."/>
            <person name="Tisa L.S."/>
        </authorList>
    </citation>
    <scope>NUCLEOTIDE SEQUENCE [LARGE SCALE GENOMIC DNA]</scope>
    <source>
        <strain evidence="1 2">NC19</strain>
    </source>
</reference>
<evidence type="ECO:0000313" key="2">
    <source>
        <dbReference type="Proteomes" id="UP000018957"/>
    </source>
</evidence>